<comment type="caution">
    <text evidence="1">The sequence shown here is derived from an EMBL/GenBank/DDBJ whole genome shotgun (WGS) entry which is preliminary data.</text>
</comment>
<dbReference type="Proteomes" id="UP000325081">
    <property type="component" value="Unassembled WGS sequence"/>
</dbReference>
<sequence>MTSNSNFAQVLSDLRSPVTFEMVLEVGKVICAQSLTPKSKQLGRHSLLGPKQNCLKAALSCPIASHWSPIREGKSSVVIEQPPSPSERPPLFDFSFLPQPCVASSKPRSQPDDL</sequence>
<dbReference type="EMBL" id="BKCP01001780">
    <property type="protein sequence ID" value="GER27364.1"/>
    <property type="molecule type" value="Genomic_DNA"/>
</dbReference>
<name>A0A5A7P490_STRAF</name>
<keyword evidence="2" id="KW-1185">Reference proteome</keyword>
<dbReference type="AlphaFoldDB" id="A0A5A7P490"/>
<gene>
    <name evidence="1" type="ORF">STAS_03066</name>
</gene>
<protein>
    <submittedName>
        <fullName evidence="1">Alpha-2-macroglobulin-like protein 1</fullName>
    </submittedName>
</protein>
<accession>A0A5A7P490</accession>
<proteinExistence type="predicted"/>
<reference evidence="2" key="1">
    <citation type="journal article" date="2019" name="Curr. Biol.">
        <title>Genome Sequence of Striga asiatica Provides Insight into the Evolution of Plant Parasitism.</title>
        <authorList>
            <person name="Yoshida S."/>
            <person name="Kim S."/>
            <person name="Wafula E.K."/>
            <person name="Tanskanen J."/>
            <person name="Kim Y.M."/>
            <person name="Honaas L."/>
            <person name="Yang Z."/>
            <person name="Spallek T."/>
            <person name="Conn C.E."/>
            <person name="Ichihashi Y."/>
            <person name="Cheong K."/>
            <person name="Cui S."/>
            <person name="Der J.P."/>
            <person name="Gundlach H."/>
            <person name="Jiao Y."/>
            <person name="Hori C."/>
            <person name="Ishida J.K."/>
            <person name="Kasahara H."/>
            <person name="Kiba T."/>
            <person name="Kim M.S."/>
            <person name="Koo N."/>
            <person name="Laohavisit A."/>
            <person name="Lee Y.H."/>
            <person name="Lumba S."/>
            <person name="McCourt P."/>
            <person name="Mortimer J.C."/>
            <person name="Mutuku J.M."/>
            <person name="Nomura T."/>
            <person name="Sasaki-Sekimoto Y."/>
            <person name="Seto Y."/>
            <person name="Wang Y."/>
            <person name="Wakatake T."/>
            <person name="Sakakibara H."/>
            <person name="Demura T."/>
            <person name="Yamaguchi S."/>
            <person name="Yoneyama K."/>
            <person name="Manabe R.I."/>
            <person name="Nelson D.C."/>
            <person name="Schulman A.H."/>
            <person name="Timko M.P."/>
            <person name="dePamphilis C.W."/>
            <person name="Choi D."/>
            <person name="Shirasu K."/>
        </authorList>
    </citation>
    <scope>NUCLEOTIDE SEQUENCE [LARGE SCALE GENOMIC DNA]</scope>
    <source>
        <strain evidence="2">cv. UVA1</strain>
    </source>
</reference>
<evidence type="ECO:0000313" key="1">
    <source>
        <dbReference type="EMBL" id="GER27364.1"/>
    </source>
</evidence>
<evidence type="ECO:0000313" key="2">
    <source>
        <dbReference type="Proteomes" id="UP000325081"/>
    </source>
</evidence>
<organism evidence="1 2">
    <name type="scientific">Striga asiatica</name>
    <name type="common">Asiatic witchweed</name>
    <name type="synonym">Buchnera asiatica</name>
    <dbReference type="NCBI Taxonomy" id="4170"/>
    <lineage>
        <taxon>Eukaryota</taxon>
        <taxon>Viridiplantae</taxon>
        <taxon>Streptophyta</taxon>
        <taxon>Embryophyta</taxon>
        <taxon>Tracheophyta</taxon>
        <taxon>Spermatophyta</taxon>
        <taxon>Magnoliopsida</taxon>
        <taxon>eudicotyledons</taxon>
        <taxon>Gunneridae</taxon>
        <taxon>Pentapetalae</taxon>
        <taxon>asterids</taxon>
        <taxon>lamiids</taxon>
        <taxon>Lamiales</taxon>
        <taxon>Orobanchaceae</taxon>
        <taxon>Buchnereae</taxon>
        <taxon>Striga</taxon>
    </lineage>
</organism>